<proteinExistence type="predicted"/>
<reference evidence="1" key="1">
    <citation type="submission" date="2025-05" db="UniProtKB">
        <authorList>
            <consortium name="RefSeq"/>
        </authorList>
    </citation>
    <scope>NUCLEOTIDE SEQUENCE [LARGE SCALE GENOMIC DNA]</scope>
    <source>
        <strain evidence="1">14028-0561.14</strain>
    </source>
</reference>
<protein>
    <submittedName>
        <fullName evidence="2">Uncharacterized protein</fullName>
    </submittedName>
</protein>
<dbReference type="Proteomes" id="UP001652661">
    <property type="component" value="Chromosome 2L"/>
</dbReference>
<dbReference type="GeneID" id="121502423"/>
<sequence length="41" mass="4953">MPWTGARSLWQHCRRSWRRCGHGNRSGIQLSVAWTRYQRIP</sequence>
<accession>A0ABM3C6G8</accession>
<name>A0ABM3C6G8_DROKI</name>
<dbReference type="RefSeq" id="XP_041631884.1">
    <property type="nucleotide sequence ID" value="XM_041775950.2"/>
</dbReference>
<organism evidence="1 2">
    <name type="scientific">Drosophila kikkawai</name>
    <name type="common">Fruit fly</name>
    <dbReference type="NCBI Taxonomy" id="30033"/>
    <lineage>
        <taxon>Eukaryota</taxon>
        <taxon>Metazoa</taxon>
        <taxon>Ecdysozoa</taxon>
        <taxon>Arthropoda</taxon>
        <taxon>Hexapoda</taxon>
        <taxon>Insecta</taxon>
        <taxon>Pterygota</taxon>
        <taxon>Neoptera</taxon>
        <taxon>Endopterygota</taxon>
        <taxon>Diptera</taxon>
        <taxon>Brachycera</taxon>
        <taxon>Muscomorpha</taxon>
        <taxon>Ephydroidea</taxon>
        <taxon>Drosophilidae</taxon>
        <taxon>Drosophila</taxon>
        <taxon>Sophophora</taxon>
    </lineage>
</organism>
<gene>
    <name evidence="2" type="primary">LOC121502423</name>
</gene>
<keyword evidence="1" id="KW-1185">Reference proteome</keyword>
<evidence type="ECO:0000313" key="1">
    <source>
        <dbReference type="Proteomes" id="UP001652661"/>
    </source>
</evidence>
<evidence type="ECO:0000313" key="2">
    <source>
        <dbReference type="RefSeq" id="XP_041631884.1"/>
    </source>
</evidence>
<reference evidence="2" key="2">
    <citation type="submission" date="2025-08" db="UniProtKB">
        <authorList>
            <consortium name="RefSeq"/>
        </authorList>
    </citation>
    <scope>IDENTIFICATION</scope>
    <source>
        <strain evidence="2">14028-0561.14</strain>
        <tissue evidence="2">Whole fly</tissue>
    </source>
</reference>